<dbReference type="PANTHER" id="PTHR32282">
    <property type="entry name" value="BINDING PROTEIN TRANSPEPTIDASE, PUTATIVE-RELATED"/>
    <property type="match status" value="1"/>
</dbReference>
<dbReference type="Gene3D" id="1.10.3810.10">
    <property type="entry name" value="Biosynthetic peptidoglycan transglycosylase-like"/>
    <property type="match status" value="1"/>
</dbReference>
<keyword evidence="6" id="KW-0808">Transferase</keyword>
<feature type="compositionally biased region" description="Pro residues" evidence="14">
    <location>
        <begin position="730"/>
        <end position="756"/>
    </location>
</feature>
<dbReference type="PANTHER" id="PTHR32282:SF34">
    <property type="entry name" value="PENICILLIN-BINDING PROTEIN 1A"/>
    <property type="match status" value="1"/>
</dbReference>
<dbReference type="InterPro" id="IPR050396">
    <property type="entry name" value="Glycosyltr_51/Transpeptidase"/>
</dbReference>
<comment type="caution">
    <text evidence="18">The sequence shown here is derived from an EMBL/GenBank/DDBJ whole genome shotgun (WGS) entry which is preliminary data.</text>
</comment>
<organism evidence="18 19">
    <name type="scientific">Pseudonocardia kunmingensis</name>
    <dbReference type="NCBI Taxonomy" id="630975"/>
    <lineage>
        <taxon>Bacteria</taxon>
        <taxon>Bacillati</taxon>
        <taxon>Actinomycetota</taxon>
        <taxon>Actinomycetes</taxon>
        <taxon>Pseudonocardiales</taxon>
        <taxon>Pseudonocardiaceae</taxon>
        <taxon>Pseudonocardia</taxon>
    </lineage>
</organism>
<comment type="similarity">
    <text evidence="1">In the C-terminal section; belongs to the transpeptidase family.</text>
</comment>
<comment type="catalytic activity">
    <reaction evidence="13">
        <text>[GlcNAc-(1-&gt;4)-Mur2Ac(oyl-L-Ala-gamma-D-Glu-L-Lys-D-Ala-D-Ala)](n)-di-trans,octa-cis-undecaprenyl diphosphate + beta-D-GlcNAc-(1-&gt;4)-Mur2Ac(oyl-L-Ala-gamma-D-Glu-L-Lys-D-Ala-D-Ala)-di-trans,octa-cis-undecaprenyl diphosphate = [GlcNAc-(1-&gt;4)-Mur2Ac(oyl-L-Ala-gamma-D-Glu-L-Lys-D-Ala-D-Ala)](n+1)-di-trans,octa-cis-undecaprenyl diphosphate + di-trans,octa-cis-undecaprenyl diphosphate + H(+)</text>
        <dbReference type="Rhea" id="RHEA:23708"/>
        <dbReference type="Rhea" id="RHEA-COMP:9602"/>
        <dbReference type="Rhea" id="RHEA-COMP:9603"/>
        <dbReference type="ChEBI" id="CHEBI:15378"/>
        <dbReference type="ChEBI" id="CHEBI:58405"/>
        <dbReference type="ChEBI" id="CHEBI:60033"/>
        <dbReference type="ChEBI" id="CHEBI:78435"/>
        <dbReference type="EC" id="2.4.99.28"/>
    </reaction>
</comment>
<dbReference type="InterPro" id="IPR001264">
    <property type="entry name" value="Glyco_trans_51"/>
</dbReference>
<dbReference type="GO" id="GO:0008360">
    <property type="term" value="P:regulation of cell shape"/>
    <property type="evidence" value="ECO:0007669"/>
    <property type="project" value="UniProtKB-KW"/>
</dbReference>
<dbReference type="GO" id="GO:0030288">
    <property type="term" value="C:outer membrane-bounded periplasmic space"/>
    <property type="evidence" value="ECO:0007669"/>
    <property type="project" value="TreeGrafter"/>
</dbReference>
<keyword evidence="11" id="KW-0961">Cell wall biogenesis/degradation</keyword>
<dbReference type="Gene3D" id="3.40.710.10">
    <property type="entry name" value="DD-peptidase/beta-lactamase superfamily"/>
    <property type="match status" value="1"/>
</dbReference>
<keyword evidence="15" id="KW-0472">Membrane</keyword>
<dbReference type="AlphaFoldDB" id="A0A543D4B5"/>
<dbReference type="InterPro" id="IPR001460">
    <property type="entry name" value="PCN-bd_Tpept"/>
</dbReference>
<protein>
    <submittedName>
        <fullName evidence="18">Membrane peptidoglycan carboxypeptidase</fullName>
    </submittedName>
</protein>
<dbReference type="SUPFAM" id="SSF53955">
    <property type="entry name" value="Lysozyme-like"/>
    <property type="match status" value="1"/>
</dbReference>
<keyword evidence="4" id="KW-0645">Protease</keyword>
<feature type="compositionally biased region" description="Low complexity" evidence="14">
    <location>
        <begin position="52"/>
        <end position="63"/>
    </location>
</feature>
<evidence type="ECO:0000256" key="12">
    <source>
        <dbReference type="ARBA" id="ARBA00034000"/>
    </source>
</evidence>
<feature type="domain" description="Penicillin-binding protein transpeptidase" evidence="16">
    <location>
        <begin position="424"/>
        <end position="662"/>
    </location>
</feature>
<comment type="catalytic activity">
    <reaction evidence="12">
        <text>Preferential cleavage: (Ac)2-L-Lys-D-Ala-|-D-Ala. Also transpeptidation of peptidyl-alanyl moieties that are N-acyl substituents of D-alanine.</text>
        <dbReference type="EC" id="3.4.16.4"/>
    </reaction>
</comment>
<name>A0A543D4B5_9PSEU</name>
<evidence type="ECO:0000256" key="10">
    <source>
        <dbReference type="ARBA" id="ARBA00023268"/>
    </source>
</evidence>
<evidence type="ECO:0000256" key="4">
    <source>
        <dbReference type="ARBA" id="ARBA00022670"/>
    </source>
</evidence>
<evidence type="ECO:0000259" key="17">
    <source>
        <dbReference type="Pfam" id="PF00912"/>
    </source>
</evidence>
<feature type="region of interest" description="Disordered" evidence="14">
    <location>
        <begin position="702"/>
        <end position="790"/>
    </location>
</feature>
<keyword evidence="19" id="KW-1185">Reference proteome</keyword>
<evidence type="ECO:0000256" key="1">
    <source>
        <dbReference type="ARBA" id="ARBA00007090"/>
    </source>
</evidence>
<dbReference type="GO" id="GO:0071555">
    <property type="term" value="P:cell wall organization"/>
    <property type="evidence" value="ECO:0007669"/>
    <property type="project" value="UniProtKB-KW"/>
</dbReference>
<keyword evidence="10" id="KW-0511">Multifunctional enzyme</keyword>
<evidence type="ECO:0000256" key="14">
    <source>
        <dbReference type="SAM" id="MobiDB-lite"/>
    </source>
</evidence>
<dbReference type="Pfam" id="PF00905">
    <property type="entry name" value="Transpeptidase"/>
    <property type="match status" value="1"/>
</dbReference>
<keyword evidence="8" id="KW-0133">Cell shape</keyword>
<dbReference type="InterPro" id="IPR036950">
    <property type="entry name" value="PBP_transglycosylase"/>
</dbReference>
<evidence type="ECO:0000256" key="6">
    <source>
        <dbReference type="ARBA" id="ARBA00022679"/>
    </source>
</evidence>
<comment type="similarity">
    <text evidence="2">In the N-terminal section; belongs to the glycosyltransferase 51 family.</text>
</comment>
<dbReference type="InterPro" id="IPR012338">
    <property type="entry name" value="Beta-lactam/transpept-like"/>
</dbReference>
<evidence type="ECO:0000256" key="3">
    <source>
        <dbReference type="ARBA" id="ARBA00022645"/>
    </source>
</evidence>
<dbReference type="FunFam" id="1.10.3810.10:FF:000001">
    <property type="entry name" value="Penicillin-binding protein 1A"/>
    <property type="match status" value="1"/>
</dbReference>
<dbReference type="RefSeq" id="WP_246106997.1">
    <property type="nucleotide sequence ID" value="NZ_VFPA01000005.1"/>
</dbReference>
<evidence type="ECO:0000256" key="8">
    <source>
        <dbReference type="ARBA" id="ARBA00022960"/>
    </source>
</evidence>
<feature type="transmembrane region" description="Helical" evidence="15">
    <location>
        <begin position="114"/>
        <end position="137"/>
    </location>
</feature>
<evidence type="ECO:0000256" key="5">
    <source>
        <dbReference type="ARBA" id="ARBA00022676"/>
    </source>
</evidence>
<keyword evidence="5" id="KW-0328">Glycosyltransferase</keyword>
<accession>A0A543D4B5</accession>
<feature type="domain" description="Glycosyl transferase family 51" evidence="17">
    <location>
        <begin position="158"/>
        <end position="332"/>
    </location>
</feature>
<evidence type="ECO:0000256" key="13">
    <source>
        <dbReference type="ARBA" id="ARBA00049902"/>
    </source>
</evidence>
<keyword evidence="9" id="KW-0573">Peptidoglycan synthesis</keyword>
<proteinExistence type="inferred from homology"/>
<dbReference type="SUPFAM" id="SSF56601">
    <property type="entry name" value="beta-lactamase/transpeptidase-like"/>
    <property type="match status" value="1"/>
</dbReference>
<feature type="compositionally biased region" description="Pro residues" evidence="14">
    <location>
        <begin position="705"/>
        <end position="716"/>
    </location>
</feature>
<evidence type="ECO:0000256" key="11">
    <source>
        <dbReference type="ARBA" id="ARBA00023316"/>
    </source>
</evidence>
<dbReference type="GO" id="GO:0009252">
    <property type="term" value="P:peptidoglycan biosynthetic process"/>
    <property type="evidence" value="ECO:0007669"/>
    <property type="project" value="UniProtKB-KW"/>
</dbReference>
<evidence type="ECO:0000256" key="9">
    <source>
        <dbReference type="ARBA" id="ARBA00022984"/>
    </source>
</evidence>
<keyword evidence="7" id="KW-0378">Hydrolase</keyword>
<dbReference type="GO" id="GO:0006508">
    <property type="term" value="P:proteolysis"/>
    <property type="evidence" value="ECO:0007669"/>
    <property type="project" value="UniProtKB-KW"/>
</dbReference>
<gene>
    <name evidence="18" type="ORF">FB558_7211</name>
</gene>
<sequence length="790" mass="84024">MNGAHPPRPERSRGSGVRRAGTPATRSRRAARPSGVAWWQPPRTHRGAAQKGRGPTGRSPRSGAEQDSARHRVPDATDVLPVVLAPAGTGRRRHSRPPTAAQRRAGRLRLLRRALLGVAATVVLGPLLAFAVGYLAFSVPNPDEAVNNQVALVSYADGSPLARLVPEEGNRIKVPLEQVPLHVRHAVLAAEDRTFYSNPGFDLTGILRAAWNQLRGGEGGGSTVTQQFVKKALVGDEQTLWRKYKEVILAVKISQERSKDEILADYLNTIYLGRGAYGVQAAAQAYFRKDVQELTPTEGALLAGLIQSPSRWDPAVSPERAVERWTFVLDGMLAQGWLTPAERAGAQFPQTAARRSLPGGVPTDSRGHIVTAVTAELEELGFTEQNIAQEGLRITTTVDPRRQQLAVDAAHAALEGQPVNLRSAMVAIDPATGGVLAYYGGDNGLGLDYAQVRKLAGSTFKPFVVLAGLLEEPPVGLGEVFDGEELPGLRNAAGADCDECDLKQAMTVSNNVVFHTLARQVGPEAVAAAARAAGITAPLDDPTAGIALGNKEVSALELASAYATIAAGGVWRQPHLVASVVTTDDRVLYDAATEGERRFPERVARNVVEAMVDVAEHDDLTLPGGRPVAAKTGTVQSRFEGENNDAWMSGFTPSLASAVWMGTDMNSPIRTARGTPIQGSSLPGDVWQEFMSEALEDAPLEQFPPFRPIGEPPSPLGPNEEPEPEQVTTPPAPAPGFPPPGAPPEGPEATPAPEPPFDGDGPGLFEDPDPDRDLDDEDEPEEDCSITPCG</sequence>
<evidence type="ECO:0000313" key="18">
    <source>
        <dbReference type="EMBL" id="TQM04180.1"/>
    </source>
</evidence>
<reference evidence="18 19" key="1">
    <citation type="submission" date="2019-06" db="EMBL/GenBank/DDBJ databases">
        <title>Sequencing the genomes of 1000 actinobacteria strains.</title>
        <authorList>
            <person name="Klenk H.-P."/>
        </authorList>
    </citation>
    <scope>NUCLEOTIDE SEQUENCE [LARGE SCALE GENOMIC DNA]</scope>
    <source>
        <strain evidence="18 19">DSM 45301</strain>
    </source>
</reference>
<dbReference type="Pfam" id="PF00912">
    <property type="entry name" value="Transgly"/>
    <property type="match status" value="1"/>
</dbReference>
<evidence type="ECO:0000259" key="16">
    <source>
        <dbReference type="Pfam" id="PF00905"/>
    </source>
</evidence>
<dbReference type="InterPro" id="IPR023346">
    <property type="entry name" value="Lysozyme-like_dom_sf"/>
</dbReference>
<dbReference type="EMBL" id="VFPA01000005">
    <property type="protein sequence ID" value="TQM04180.1"/>
    <property type="molecule type" value="Genomic_DNA"/>
</dbReference>
<evidence type="ECO:0000256" key="2">
    <source>
        <dbReference type="ARBA" id="ARBA00007739"/>
    </source>
</evidence>
<evidence type="ECO:0000313" key="19">
    <source>
        <dbReference type="Proteomes" id="UP000315677"/>
    </source>
</evidence>
<keyword evidence="3 18" id="KW-0121">Carboxypeptidase</keyword>
<evidence type="ECO:0000256" key="15">
    <source>
        <dbReference type="SAM" id="Phobius"/>
    </source>
</evidence>
<feature type="region of interest" description="Disordered" evidence="14">
    <location>
        <begin position="1"/>
        <end position="104"/>
    </location>
</feature>
<dbReference type="Proteomes" id="UP000315677">
    <property type="component" value="Unassembled WGS sequence"/>
</dbReference>
<dbReference type="GO" id="GO:0008658">
    <property type="term" value="F:penicillin binding"/>
    <property type="evidence" value="ECO:0007669"/>
    <property type="project" value="InterPro"/>
</dbReference>
<dbReference type="GO" id="GO:0008955">
    <property type="term" value="F:peptidoglycan glycosyltransferase activity"/>
    <property type="evidence" value="ECO:0007669"/>
    <property type="project" value="UniProtKB-EC"/>
</dbReference>
<keyword evidence="15" id="KW-0812">Transmembrane</keyword>
<evidence type="ECO:0000256" key="7">
    <source>
        <dbReference type="ARBA" id="ARBA00022801"/>
    </source>
</evidence>
<feature type="compositionally biased region" description="Acidic residues" evidence="14">
    <location>
        <begin position="766"/>
        <end position="784"/>
    </location>
</feature>
<dbReference type="GO" id="GO:0009002">
    <property type="term" value="F:serine-type D-Ala-D-Ala carboxypeptidase activity"/>
    <property type="evidence" value="ECO:0007669"/>
    <property type="project" value="UniProtKB-EC"/>
</dbReference>
<keyword evidence="15" id="KW-1133">Transmembrane helix</keyword>